<evidence type="ECO:0000313" key="2">
    <source>
        <dbReference type="EMBL" id="MDR7156568.1"/>
    </source>
</evidence>
<dbReference type="GO" id="GO:0008800">
    <property type="term" value="F:beta-lactamase activity"/>
    <property type="evidence" value="ECO:0007669"/>
    <property type="project" value="UniProtKB-EC"/>
</dbReference>
<dbReference type="EMBL" id="JAVDWV010000017">
    <property type="protein sequence ID" value="MDR7156568.1"/>
    <property type="molecule type" value="Genomic_DNA"/>
</dbReference>
<proteinExistence type="predicted"/>
<accession>A0ABU1X4T1</accession>
<dbReference type="Proteomes" id="UP001267638">
    <property type="component" value="Unassembled WGS sequence"/>
</dbReference>
<comment type="caution">
    <text evidence="2">The sequence shown here is derived from an EMBL/GenBank/DDBJ whole genome shotgun (WGS) entry which is preliminary data.</text>
</comment>
<keyword evidence="3" id="KW-1185">Reference proteome</keyword>
<dbReference type="PANTHER" id="PTHR42951">
    <property type="entry name" value="METALLO-BETA-LACTAMASE DOMAIN-CONTAINING"/>
    <property type="match status" value="1"/>
</dbReference>
<dbReference type="EC" id="3.5.2.6" evidence="2"/>
<dbReference type="InterPro" id="IPR036866">
    <property type="entry name" value="RibonucZ/Hydroxyglut_hydro"/>
</dbReference>
<name>A0ABU1X4T1_SPHXE</name>
<protein>
    <submittedName>
        <fullName evidence="2">Metallo-beta-lactamase class B</fullName>
        <ecNumber evidence="2">3.5.2.6</ecNumber>
    </submittedName>
</protein>
<dbReference type="Pfam" id="PF00753">
    <property type="entry name" value="Lactamase_B"/>
    <property type="match status" value="1"/>
</dbReference>
<dbReference type="InterPro" id="IPR001279">
    <property type="entry name" value="Metallo-B-lactamas"/>
</dbReference>
<gene>
    <name evidence="2" type="ORF">J2W40_003412</name>
</gene>
<dbReference type="SUPFAM" id="SSF56281">
    <property type="entry name" value="Metallo-hydrolase/oxidoreductase"/>
    <property type="match status" value="1"/>
</dbReference>
<dbReference type="NCBIfam" id="NF012229">
    <property type="entry name" value="bla_class_B_core"/>
    <property type="match status" value="1"/>
</dbReference>
<reference evidence="2 3" key="1">
    <citation type="submission" date="2023-07" db="EMBL/GenBank/DDBJ databases">
        <title>Sorghum-associated microbial communities from plants grown in Nebraska, USA.</title>
        <authorList>
            <person name="Schachtman D."/>
        </authorList>
    </citation>
    <scope>NUCLEOTIDE SEQUENCE [LARGE SCALE GENOMIC DNA]</scope>
    <source>
        <strain evidence="2 3">4256</strain>
    </source>
</reference>
<evidence type="ECO:0000313" key="3">
    <source>
        <dbReference type="Proteomes" id="UP001267638"/>
    </source>
</evidence>
<evidence type="ECO:0000259" key="1">
    <source>
        <dbReference type="SMART" id="SM00849"/>
    </source>
</evidence>
<dbReference type="PANTHER" id="PTHR42951:SF17">
    <property type="entry name" value="METALLO-BETA-LACTAMASE DOMAIN-CONTAINING PROTEIN"/>
    <property type="match status" value="1"/>
</dbReference>
<dbReference type="SMART" id="SM00849">
    <property type="entry name" value="Lactamase_B"/>
    <property type="match status" value="1"/>
</dbReference>
<sequence length="309" mass="32747">MIATMAIAIMAAGGGHALQPKMITAQAHGGVTKMRDPAPGATDPLTRPMAVEQAKEWLVPLPPEKIFGNSYLVGFGGLSVALIDTGAGLILIDGALPQAAPAILNNVRKLGFDPKDIKFILSTEPHFDHSGGLAALARDTGATVIASARGAEGLRSGVHAKDDPQLGYGGRWPRVTHVCVVKDREVLRLGRTAITAHATPGHTMGSMSWSWRACDKKACKTMLFASSLNPVSADGYRYTAASNAAILNGFAASYARMNKLPCDILISAHPDNAGEGRYDDKPGGCRRYADRSRQLLAKRLGRERGEAVK</sequence>
<dbReference type="NCBIfam" id="NF033105">
    <property type="entry name" value="bla_subclass_B3"/>
    <property type="match status" value="1"/>
</dbReference>
<dbReference type="Gene3D" id="3.60.15.10">
    <property type="entry name" value="Ribonuclease Z/Hydroxyacylglutathione hydrolase-like"/>
    <property type="match status" value="1"/>
</dbReference>
<feature type="domain" description="Metallo-beta-lactamase" evidence="1">
    <location>
        <begin position="77"/>
        <end position="269"/>
    </location>
</feature>
<organism evidence="2 3">
    <name type="scientific">Sphingobium xenophagum</name>
    <dbReference type="NCBI Taxonomy" id="121428"/>
    <lineage>
        <taxon>Bacteria</taxon>
        <taxon>Pseudomonadati</taxon>
        <taxon>Pseudomonadota</taxon>
        <taxon>Alphaproteobacteria</taxon>
        <taxon>Sphingomonadales</taxon>
        <taxon>Sphingomonadaceae</taxon>
        <taxon>Sphingobium</taxon>
    </lineage>
</organism>
<dbReference type="InterPro" id="IPR050855">
    <property type="entry name" value="NDM-1-like"/>
</dbReference>
<keyword evidence="2" id="KW-0378">Hydrolase</keyword>